<protein>
    <submittedName>
        <fullName evidence="3">Huntingtin-interacting protein K</fullName>
    </submittedName>
</protein>
<dbReference type="PANTHER" id="PTHR31184">
    <property type="entry name" value="HUNTINGTIN-INTERACTING PROTEIN K FAMILY MEMBER"/>
    <property type="match status" value="1"/>
</dbReference>
<reference evidence="3" key="1">
    <citation type="journal article" date="2013" name="Genome Biol. Evol.">
        <title>Punctuated emergences of genetic and phenotypic innovations in eumetazoan, bilaterian, euteleostome, and hominidae ancestors.</title>
        <authorList>
            <person name="Wenger Y."/>
            <person name="Galliot B."/>
        </authorList>
    </citation>
    <scope>NUCLEOTIDE SEQUENCE</scope>
    <source>
        <tissue evidence="3">Whole animals</tissue>
    </source>
</reference>
<evidence type="ECO:0000259" key="2">
    <source>
        <dbReference type="Pfam" id="PF19026"/>
    </source>
</evidence>
<sequence>MFDEVRIEMFNEVRIEMFNEVRIKMFDEVRIAMFDEVRIEIFDEVRIEMFDEVMIEMFDEVRIEMFDEVKIEMFDEVRIEMFDKEELKCLMNLSSNARVNKNSILNFEIDKDVNAQTPKRVAKSKAKPTEILPRRTISININMSNPVAEPDLVNGENEPSEDEEQNEKKKKHEKAACADLEKITDYEEDKEIDEQNISNAITLLEGRRSEENTKKAAREKELAQVKVRKEDIELITNEMEVSQSIAEQKLRETGGDVVQALVLLTN</sequence>
<feature type="domain" description="Nascent polypeptide-associated complex subunit alpha-like UBA" evidence="2">
    <location>
        <begin position="225"/>
        <end position="262"/>
    </location>
</feature>
<dbReference type="InterPro" id="IPR038922">
    <property type="entry name" value="HYPK_UBA"/>
</dbReference>
<feature type="non-terminal residue" evidence="3">
    <location>
        <position position="1"/>
    </location>
</feature>
<organism evidence="3">
    <name type="scientific">Hydra vulgaris</name>
    <name type="common">Hydra</name>
    <name type="synonym">Hydra attenuata</name>
    <dbReference type="NCBI Taxonomy" id="6087"/>
    <lineage>
        <taxon>Eukaryota</taxon>
        <taxon>Metazoa</taxon>
        <taxon>Cnidaria</taxon>
        <taxon>Hydrozoa</taxon>
        <taxon>Hydroidolina</taxon>
        <taxon>Anthoathecata</taxon>
        <taxon>Aplanulata</taxon>
        <taxon>Hydridae</taxon>
        <taxon>Hydra</taxon>
    </lineage>
</organism>
<dbReference type="PANTHER" id="PTHR31184:SF2">
    <property type="entry name" value="HUNTINGTIN-INTERACTING PROTEIN K"/>
    <property type="match status" value="1"/>
</dbReference>
<dbReference type="OrthoDB" id="285219at2759"/>
<dbReference type="GO" id="GO:0043066">
    <property type="term" value="P:negative regulation of apoptotic process"/>
    <property type="evidence" value="ECO:0007669"/>
    <property type="project" value="TreeGrafter"/>
</dbReference>
<proteinExistence type="evidence at transcript level"/>
<feature type="region of interest" description="Disordered" evidence="1">
    <location>
        <begin position="143"/>
        <end position="173"/>
    </location>
</feature>
<dbReference type="AlphaFoldDB" id="T2M4D0"/>
<dbReference type="InterPro" id="IPR044034">
    <property type="entry name" value="NAC-like_UBA"/>
</dbReference>
<name>T2M4D0_HYDVU</name>
<dbReference type="GO" id="GO:0050821">
    <property type="term" value="P:protein stabilization"/>
    <property type="evidence" value="ECO:0007669"/>
    <property type="project" value="TreeGrafter"/>
</dbReference>
<dbReference type="Pfam" id="PF19026">
    <property type="entry name" value="UBA_HYPK"/>
    <property type="match status" value="1"/>
</dbReference>
<gene>
    <name evidence="3" type="primary">HYPK</name>
</gene>
<evidence type="ECO:0000256" key="1">
    <source>
        <dbReference type="SAM" id="MobiDB-lite"/>
    </source>
</evidence>
<dbReference type="CDD" id="cd14361">
    <property type="entry name" value="UBA_HYPK"/>
    <property type="match status" value="1"/>
</dbReference>
<dbReference type="Gene3D" id="1.10.8.10">
    <property type="entry name" value="DNA helicase RuvA subunit, C-terminal domain"/>
    <property type="match status" value="1"/>
</dbReference>
<accession>T2M4D0</accession>
<evidence type="ECO:0000313" key="3">
    <source>
        <dbReference type="EMBL" id="CDG66969.1"/>
    </source>
</evidence>
<dbReference type="InterPro" id="IPR052617">
    <property type="entry name" value="Huntingtin-int_K"/>
</dbReference>
<dbReference type="EMBL" id="HAAD01000737">
    <property type="protein sequence ID" value="CDG66969.1"/>
    <property type="molecule type" value="mRNA"/>
</dbReference>